<dbReference type="Proteomes" id="UP000697710">
    <property type="component" value="Unassembled WGS sequence"/>
</dbReference>
<protein>
    <submittedName>
        <fullName evidence="3">Uncharacterized protein</fullName>
    </submittedName>
</protein>
<gene>
    <name evidence="3" type="ORF">KC729_15280</name>
</gene>
<dbReference type="AlphaFoldDB" id="A0A956M2M9"/>
<evidence type="ECO:0000256" key="2">
    <source>
        <dbReference type="SAM" id="Phobius"/>
    </source>
</evidence>
<feature type="region of interest" description="Disordered" evidence="1">
    <location>
        <begin position="180"/>
        <end position="203"/>
    </location>
</feature>
<feature type="region of interest" description="Disordered" evidence="1">
    <location>
        <begin position="46"/>
        <end position="86"/>
    </location>
</feature>
<keyword evidence="2" id="KW-0812">Transmembrane</keyword>
<proteinExistence type="predicted"/>
<feature type="compositionally biased region" description="Low complexity" evidence="1">
    <location>
        <begin position="46"/>
        <end position="58"/>
    </location>
</feature>
<evidence type="ECO:0000313" key="3">
    <source>
        <dbReference type="EMBL" id="MCA9729052.1"/>
    </source>
</evidence>
<feature type="compositionally biased region" description="Polar residues" evidence="1">
    <location>
        <begin position="448"/>
        <end position="462"/>
    </location>
</feature>
<name>A0A956M2M9_UNCEI</name>
<dbReference type="EMBL" id="JAGQHR010000557">
    <property type="protein sequence ID" value="MCA9729052.1"/>
    <property type="molecule type" value="Genomic_DNA"/>
</dbReference>
<reference evidence="3" key="1">
    <citation type="submission" date="2020-04" db="EMBL/GenBank/DDBJ databases">
        <authorList>
            <person name="Zhang T."/>
        </authorList>
    </citation>
    <scope>NUCLEOTIDE SEQUENCE</scope>
    <source>
        <strain evidence="3">HKST-UBA01</strain>
    </source>
</reference>
<evidence type="ECO:0000256" key="1">
    <source>
        <dbReference type="SAM" id="MobiDB-lite"/>
    </source>
</evidence>
<evidence type="ECO:0000313" key="4">
    <source>
        <dbReference type="Proteomes" id="UP000697710"/>
    </source>
</evidence>
<accession>A0A956M2M9</accession>
<sequence>MKHRRATLACSKTISAPGRATSRLVARVGSLLFGIVLTAVLGSPSWSTGSGSDSETGSPHPPTPATTATDGPAAPAPPSDEGPGAHGALIELHVKYVSIDRVFLDGGRGAGFAVGDTLTVWRDGNEVAHLVVESVATSSSSCMILGQEESTTANPIVSVEVGDLARGIPSRKTNRARVAHAAESGTNRSDRLTRESNLSPASRWSETRLRGGVSLVWQNVSDDLGNTTNRPTARVRLHASRIHGSPLYVRVRASLRRIDRAPTSSLPDEWNDRVTAAFLGWENDRVDLQAGRIPYVAAGGIGHLDGALAALRIVPWLEIGAFGGTLPGRQYIAGSTSVSNSRKFGFFVTNTSTMAEGLTSEQTLAASDWYDDHAAYRRYLASTGFVRWERGLTVSHTLELDRNLQTISANPWTLTTARLSARYALNARTSVSVQHENRSTRTYLDPNQPDSTSVSSGYRGTRASLSWTPRRGLSTRLSGGIRKTEADSLQSYSVTIGATTSRIPDTRTRVRADVQLYRTRYAEGWNPSIALERSFFSFLTVGGGTGARSYTAVSTGDEHRMRWSRWTAGVDTRSRVHLRMEYETTWGDDPGRRSVLVDLGYSF</sequence>
<comment type="caution">
    <text evidence="3">The sequence shown here is derived from an EMBL/GenBank/DDBJ whole genome shotgun (WGS) entry which is preliminary data.</text>
</comment>
<feature type="region of interest" description="Disordered" evidence="1">
    <location>
        <begin position="435"/>
        <end position="462"/>
    </location>
</feature>
<organism evidence="3 4">
    <name type="scientific">Eiseniibacteriota bacterium</name>
    <dbReference type="NCBI Taxonomy" id="2212470"/>
    <lineage>
        <taxon>Bacteria</taxon>
        <taxon>Candidatus Eiseniibacteriota</taxon>
    </lineage>
</organism>
<keyword evidence="2" id="KW-0472">Membrane</keyword>
<keyword evidence="2" id="KW-1133">Transmembrane helix</keyword>
<feature type="transmembrane region" description="Helical" evidence="2">
    <location>
        <begin position="24"/>
        <end position="46"/>
    </location>
</feature>
<reference evidence="3" key="2">
    <citation type="journal article" date="2021" name="Microbiome">
        <title>Successional dynamics and alternative stable states in a saline activated sludge microbial community over 9 years.</title>
        <authorList>
            <person name="Wang Y."/>
            <person name="Ye J."/>
            <person name="Ju F."/>
            <person name="Liu L."/>
            <person name="Boyd J.A."/>
            <person name="Deng Y."/>
            <person name="Parks D.H."/>
            <person name="Jiang X."/>
            <person name="Yin X."/>
            <person name="Woodcroft B.J."/>
            <person name="Tyson G.W."/>
            <person name="Hugenholtz P."/>
            <person name="Polz M.F."/>
            <person name="Zhang T."/>
        </authorList>
    </citation>
    <scope>NUCLEOTIDE SEQUENCE</scope>
    <source>
        <strain evidence="3">HKST-UBA01</strain>
    </source>
</reference>